<proteinExistence type="predicted"/>
<evidence type="ECO:0000313" key="2">
    <source>
        <dbReference type="Proteomes" id="UP001163603"/>
    </source>
</evidence>
<keyword evidence="2" id="KW-1185">Reference proteome</keyword>
<reference evidence="2" key="1">
    <citation type="journal article" date="2023" name="G3 (Bethesda)">
        <title>Genome assembly and association tests identify interacting loci associated with vigor, precocity, and sex in interspecific pistachio rootstocks.</title>
        <authorList>
            <person name="Palmer W."/>
            <person name="Jacygrad E."/>
            <person name="Sagayaradj S."/>
            <person name="Cavanaugh K."/>
            <person name="Han R."/>
            <person name="Bertier L."/>
            <person name="Beede B."/>
            <person name="Kafkas S."/>
            <person name="Golino D."/>
            <person name="Preece J."/>
            <person name="Michelmore R."/>
        </authorList>
    </citation>
    <scope>NUCLEOTIDE SEQUENCE [LARGE SCALE GENOMIC DNA]</scope>
</reference>
<dbReference type="Proteomes" id="UP001163603">
    <property type="component" value="Chromosome 9"/>
</dbReference>
<evidence type="ECO:0000313" key="1">
    <source>
        <dbReference type="EMBL" id="KAJ0027149.1"/>
    </source>
</evidence>
<name>A0ACC0Y109_9ROSI</name>
<organism evidence="1 2">
    <name type="scientific">Pistacia integerrima</name>
    <dbReference type="NCBI Taxonomy" id="434235"/>
    <lineage>
        <taxon>Eukaryota</taxon>
        <taxon>Viridiplantae</taxon>
        <taxon>Streptophyta</taxon>
        <taxon>Embryophyta</taxon>
        <taxon>Tracheophyta</taxon>
        <taxon>Spermatophyta</taxon>
        <taxon>Magnoliopsida</taxon>
        <taxon>eudicotyledons</taxon>
        <taxon>Gunneridae</taxon>
        <taxon>Pentapetalae</taxon>
        <taxon>rosids</taxon>
        <taxon>malvids</taxon>
        <taxon>Sapindales</taxon>
        <taxon>Anacardiaceae</taxon>
        <taxon>Pistacia</taxon>
    </lineage>
</organism>
<gene>
    <name evidence="1" type="ORF">Pint_36666</name>
</gene>
<protein>
    <submittedName>
        <fullName evidence="1">Uncharacterized protein</fullName>
    </submittedName>
</protein>
<accession>A0ACC0Y109</accession>
<sequence length="64" mass="7171">MSGEVVLGDEIARAIKCVMEIDNEVRKKVREKSEQSRLAVKEGGSSFTAFQRLIDDICINLETN</sequence>
<comment type="caution">
    <text evidence="1">The sequence shown here is derived from an EMBL/GenBank/DDBJ whole genome shotgun (WGS) entry which is preliminary data.</text>
</comment>
<dbReference type="EMBL" id="CM047744">
    <property type="protein sequence ID" value="KAJ0027149.1"/>
    <property type="molecule type" value="Genomic_DNA"/>
</dbReference>